<dbReference type="EMBL" id="CP163443">
    <property type="protein sequence ID" value="XDQ50837.1"/>
    <property type="molecule type" value="Genomic_DNA"/>
</dbReference>
<organism evidence="1">
    <name type="scientific">Streptomyces sp. R41</name>
    <dbReference type="NCBI Taxonomy" id="3238632"/>
    <lineage>
        <taxon>Bacteria</taxon>
        <taxon>Bacillati</taxon>
        <taxon>Actinomycetota</taxon>
        <taxon>Actinomycetes</taxon>
        <taxon>Kitasatosporales</taxon>
        <taxon>Streptomycetaceae</taxon>
        <taxon>Streptomyces</taxon>
    </lineage>
</organism>
<gene>
    <name evidence="1" type="ORF">AB5J53_03480</name>
</gene>
<sequence>MKAPLPDSTHVTDEAVARIDPLWWSWEGAHGGHAAALDGARAELETSPADVARHVLDAIEAGREEVLAGDITRQAKAALSGGAPDGV</sequence>
<evidence type="ECO:0000313" key="1">
    <source>
        <dbReference type="EMBL" id="XDQ50837.1"/>
    </source>
</evidence>
<dbReference type="RefSeq" id="WP_369244187.1">
    <property type="nucleotide sequence ID" value="NZ_CP163443.1"/>
</dbReference>
<name>A0AB39R747_9ACTN</name>
<accession>A0AB39R747</accession>
<reference evidence="1" key="1">
    <citation type="submission" date="2024-07" db="EMBL/GenBank/DDBJ databases">
        <authorList>
            <person name="Yu S.T."/>
        </authorList>
    </citation>
    <scope>NUCLEOTIDE SEQUENCE</scope>
    <source>
        <strain evidence="1">R41</strain>
    </source>
</reference>
<proteinExistence type="predicted"/>
<dbReference type="AlphaFoldDB" id="A0AB39R747"/>
<protein>
    <submittedName>
        <fullName evidence="1">Uncharacterized protein</fullName>
    </submittedName>
</protein>